<comment type="caution">
    <text evidence="1">The sequence shown here is derived from an EMBL/GenBank/DDBJ whole genome shotgun (WGS) entry which is preliminary data.</text>
</comment>
<dbReference type="SUPFAM" id="SSF54060">
    <property type="entry name" value="His-Me finger endonucleases"/>
    <property type="match status" value="1"/>
</dbReference>
<dbReference type="Proteomes" id="UP000004080">
    <property type="component" value="Unassembled WGS sequence"/>
</dbReference>
<dbReference type="InterPro" id="IPR044925">
    <property type="entry name" value="His-Me_finger_sf"/>
</dbReference>
<dbReference type="AlphaFoldDB" id="I8UEY4"/>
<dbReference type="InterPro" id="IPR036388">
    <property type="entry name" value="WH-like_DNA-bd_sf"/>
</dbReference>
<dbReference type="OrthoDB" id="6631788at2"/>
<keyword evidence="1" id="KW-0378">Hydrolase</keyword>
<dbReference type="Gene3D" id="3.90.75.20">
    <property type="match status" value="1"/>
</dbReference>
<protein>
    <submittedName>
        <fullName evidence="1">HNH endonuclease</fullName>
    </submittedName>
</protein>
<evidence type="ECO:0000313" key="2">
    <source>
        <dbReference type="Proteomes" id="UP000004080"/>
    </source>
</evidence>
<name>I8UEY4_9BACL</name>
<reference evidence="1 2" key="1">
    <citation type="journal article" date="2012" name="J. Bacteriol.">
        <title>Genome of Bacillus macauensis ZFHKF-1, a Long-Chain-Forming Bacterium.</title>
        <authorList>
            <person name="Cai L."/>
            <person name="Zhang T."/>
        </authorList>
    </citation>
    <scope>NUCLEOTIDE SEQUENCE [LARGE SCALE GENOMIC DNA]</scope>
    <source>
        <strain evidence="1 2">ZFHKF-1</strain>
    </source>
</reference>
<organism evidence="1 2">
    <name type="scientific">Fictibacillus macauensis ZFHKF-1</name>
    <dbReference type="NCBI Taxonomy" id="1196324"/>
    <lineage>
        <taxon>Bacteria</taxon>
        <taxon>Bacillati</taxon>
        <taxon>Bacillota</taxon>
        <taxon>Bacilli</taxon>
        <taxon>Bacillales</taxon>
        <taxon>Fictibacillaceae</taxon>
        <taxon>Fictibacillus</taxon>
    </lineage>
</organism>
<dbReference type="PATRIC" id="fig|1196324.3.peg.2372"/>
<sequence>MIRLNVEQLKNRVELVNKYMELDGSSYDLESGIVTIQSLIGSKGDRKSSTTQQGYLFYTLRHKGKNTTVYLHHIVMILADAEEYIKQMAEGKTINHISGVKTDNSLSNLEYLSQADNLTHAYIIGLTDKPLEAKVTPYEAYEMLEGFYQSDRSIEELSEAFNIPVGSVIKILKGKNHSGLFVMFKNLNKDAVRPKSSKLTAGAVRHILEMYFVKGMTQTDIADRYKVARSTVGMIVTGKRRADIYQEFNKEQLQEMA</sequence>
<proteinExistence type="predicted"/>
<keyword evidence="1" id="KW-0255">Endonuclease</keyword>
<dbReference type="eggNOG" id="ENOG5032M8D">
    <property type="taxonomic scope" value="Bacteria"/>
</dbReference>
<dbReference type="STRING" id="1196324.A374_11560"/>
<dbReference type="Gene3D" id="1.10.10.10">
    <property type="entry name" value="Winged helix-like DNA-binding domain superfamily/Winged helix DNA-binding domain"/>
    <property type="match status" value="1"/>
</dbReference>
<evidence type="ECO:0000313" key="1">
    <source>
        <dbReference type="EMBL" id="EIT85378.1"/>
    </source>
</evidence>
<dbReference type="RefSeq" id="WP_007202396.1">
    <property type="nucleotide sequence ID" value="NZ_AKKV01000026.1"/>
</dbReference>
<accession>I8UEY4</accession>
<dbReference type="EMBL" id="AKKV01000026">
    <property type="protein sequence ID" value="EIT85378.1"/>
    <property type="molecule type" value="Genomic_DNA"/>
</dbReference>
<dbReference type="GO" id="GO:0004519">
    <property type="term" value="F:endonuclease activity"/>
    <property type="evidence" value="ECO:0007669"/>
    <property type="project" value="UniProtKB-KW"/>
</dbReference>
<gene>
    <name evidence="1" type="ORF">A374_11560</name>
</gene>
<keyword evidence="2" id="KW-1185">Reference proteome</keyword>
<keyword evidence="1" id="KW-0540">Nuclease</keyword>